<comment type="caution">
    <text evidence="1">The sequence shown here is derived from an EMBL/GenBank/DDBJ whole genome shotgun (WGS) entry which is preliminary data.</text>
</comment>
<proteinExistence type="predicted"/>
<evidence type="ECO:0000313" key="1">
    <source>
        <dbReference type="EMBL" id="RMX65472.1"/>
    </source>
</evidence>
<evidence type="ECO:0000313" key="2">
    <source>
        <dbReference type="Proteomes" id="UP000282087"/>
    </source>
</evidence>
<organism evidence="1 2">
    <name type="scientific">Peronospora effusa</name>
    <dbReference type="NCBI Taxonomy" id="542832"/>
    <lineage>
        <taxon>Eukaryota</taxon>
        <taxon>Sar</taxon>
        <taxon>Stramenopiles</taxon>
        <taxon>Oomycota</taxon>
        <taxon>Peronosporomycetes</taxon>
        <taxon>Peronosporales</taxon>
        <taxon>Peronosporaceae</taxon>
        <taxon>Peronospora</taxon>
    </lineage>
</organism>
<reference evidence="1 2" key="1">
    <citation type="submission" date="2018-06" db="EMBL/GenBank/DDBJ databases">
        <title>Comparative genomics of downy mildews reveals potential adaptations to biotrophy.</title>
        <authorList>
            <person name="Fletcher K."/>
            <person name="Klosterman S.J."/>
            <person name="Derevnina L."/>
            <person name="Martin F."/>
            <person name="Koike S."/>
            <person name="Reyes Chin-Wo S."/>
            <person name="Mou B."/>
            <person name="Michelmore R."/>
        </authorList>
    </citation>
    <scope>NUCLEOTIDE SEQUENCE [LARGE SCALE GENOMIC DNA]</scope>
    <source>
        <strain evidence="1 2">R14</strain>
    </source>
</reference>
<sequence>MNSAFSGGTPRDRAYLECGLHGTDDLRGCMRKELLGGPVKEDLRLDYEEPMEGVAVCHDIERLVQCKETVHLPVLRVDLSVHEGSDISSSMTR</sequence>
<protein>
    <submittedName>
        <fullName evidence="1">Uncharacterized protein</fullName>
    </submittedName>
</protein>
<dbReference type="Proteomes" id="UP000282087">
    <property type="component" value="Unassembled WGS sequence"/>
</dbReference>
<keyword evidence="2" id="KW-1185">Reference proteome</keyword>
<accession>A0A3M6VGN7</accession>
<dbReference type="AlphaFoldDB" id="A0A3M6VGN7"/>
<gene>
    <name evidence="1" type="ORF">DD238_005513</name>
</gene>
<name>A0A3M6VGN7_9STRA</name>
<dbReference type="EMBL" id="QLLG01000246">
    <property type="protein sequence ID" value="RMX65472.1"/>
    <property type="molecule type" value="Genomic_DNA"/>
</dbReference>